<proteinExistence type="predicted"/>
<evidence type="ECO:0000313" key="1">
    <source>
        <dbReference type="EMBL" id="MBB6172834.1"/>
    </source>
</evidence>
<name>A0A7X0D7A7_9ACTN</name>
<reference evidence="1 2" key="1">
    <citation type="submission" date="2020-08" db="EMBL/GenBank/DDBJ databases">
        <title>Sequencing the genomes of 1000 actinobacteria strains.</title>
        <authorList>
            <person name="Klenk H.-P."/>
        </authorList>
    </citation>
    <scope>NUCLEOTIDE SEQUENCE [LARGE SCALE GENOMIC DNA]</scope>
    <source>
        <strain evidence="1 2">DSM 46659</strain>
    </source>
</reference>
<gene>
    <name evidence="1" type="ORF">HNR23_002894</name>
</gene>
<dbReference type="AlphaFoldDB" id="A0A7X0D7A7"/>
<accession>A0A7X0D7A7</accession>
<organism evidence="1 2">
    <name type="scientific">Nocardiopsis mwathae</name>
    <dbReference type="NCBI Taxonomy" id="1472723"/>
    <lineage>
        <taxon>Bacteria</taxon>
        <taxon>Bacillati</taxon>
        <taxon>Actinomycetota</taxon>
        <taxon>Actinomycetes</taxon>
        <taxon>Streptosporangiales</taxon>
        <taxon>Nocardiopsidaceae</taxon>
        <taxon>Nocardiopsis</taxon>
    </lineage>
</organism>
<protein>
    <submittedName>
        <fullName evidence="1">Uncharacterized protein</fullName>
    </submittedName>
</protein>
<dbReference type="RefSeq" id="WP_184076070.1">
    <property type="nucleotide sequence ID" value="NZ_JACHDS010000001.1"/>
</dbReference>
<keyword evidence="2" id="KW-1185">Reference proteome</keyword>
<dbReference type="EMBL" id="JACHDS010000001">
    <property type="protein sequence ID" value="MBB6172834.1"/>
    <property type="molecule type" value="Genomic_DNA"/>
</dbReference>
<evidence type="ECO:0000313" key="2">
    <source>
        <dbReference type="Proteomes" id="UP000546642"/>
    </source>
</evidence>
<comment type="caution">
    <text evidence="1">The sequence shown here is derived from an EMBL/GenBank/DDBJ whole genome shotgun (WGS) entry which is preliminary data.</text>
</comment>
<dbReference type="Proteomes" id="UP000546642">
    <property type="component" value="Unassembled WGS sequence"/>
</dbReference>
<sequence>MKWLLSRILAGLAAVLVVAAGAAVLLAAQYSGTPAPWAASTGHDAAWLGGPWAAQDVDSDEYATLASRVERGGISELYVYVGEIGADGTLAPEGYAEAERFLRRVGEELPDVRVLGWMNFTGDGSSLVEDRFDREQRAAVAAAAGAVRDAGFDGVHLAVSPVTTNDPSLPRLMGEVREAIGDDALLSVQAQHVELVPGARVPSFVFSGREKYWSKGYLARVAGPADIVVLPGHGSGMPVSSLYGGFMVRQVTQALGALDGPEAQRDGEDAVAVRFGAPVFEDEAWGEPSGGESVATATEAVRIGLTDHGRRDDVGMAVYLLDDADEQAWDAFLTGWVDVADEADRAD</sequence>